<dbReference type="InterPro" id="IPR036866">
    <property type="entry name" value="RibonucZ/Hydroxyglut_hydro"/>
</dbReference>
<dbReference type="EMBL" id="OBEL01000002">
    <property type="protein sequence ID" value="SNZ19531.1"/>
    <property type="molecule type" value="Genomic_DNA"/>
</dbReference>
<dbReference type="SMART" id="SM00849">
    <property type="entry name" value="Lactamase_B"/>
    <property type="match status" value="1"/>
</dbReference>
<dbReference type="InterPro" id="IPR001279">
    <property type="entry name" value="Metallo-B-lactamas"/>
</dbReference>
<dbReference type="SUPFAM" id="SSF56281">
    <property type="entry name" value="Metallo-hydrolase/oxidoreductase"/>
    <property type="match status" value="1"/>
</dbReference>
<proteinExistence type="predicted"/>
<reference evidence="2 3" key="1">
    <citation type="submission" date="2017-09" db="EMBL/GenBank/DDBJ databases">
        <authorList>
            <person name="Ehlers B."/>
            <person name="Leendertz F.H."/>
        </authorList>
    </citation>
    <scope>NUCLEOTIDE SEQUENCE [LARGE SCALE GENOMIC DNA]</scope>
    <source>
        <strain evidence="2 3">DSM 18289</strain>
    </source>
</reference>
<name>A0A285PI36_9HYPH</name>
<dbReference type="Proteomes" id="UP000219439">
    <property type="component" value="Unassembled WGS sequence"/>
</dbReference>
<dbReference type="CDD" id="cd07721">
    <property type="entry name" value="yflN-like_MBL-fold"/>
    <property type="match status" value="1"/>
</dbReference>
<protein>
    <submittedName>
        <fullName evidence="2">Glyoxylase, beta-lactamase superfamily II</fullName>
    </submittedName>
</protein>
<organism evidence="2 3">
    <name type="scientific">Cohaesibacter gelatinilyticus</name>
    <dbReference type="NCBI Taxonomy" id="372072"/>
    <lineage>
        <taxon>Bacteria</taxon>
        <taxon>Pseudomonadati</taxon>
        <taxon>Pseudomonadota</taxon>
        <taxon>Alphaproteobacteria</taxon>
        <taxon>Hyphomicrobiales</taxon>
        <taxon>Cohaesibacteraceae</taxon>
    </lineage>
</organism>
<gene>
    <name evidence="2" type="ORF">SAMN06265368_2621</name>
</gene>
<dbReference type="AlphaFoldDB" id="A0A285PI36"/>
<keyword evidence="3" id="KW-1185">Reference proteome</keyword>
<sequence length="236" mass="25864">MTDTIVETIPILPFGMLNAFLVVNKGKALLVDTGLPNSKMKIEKALSKHKLDWSNLHLTILTHAHIDHSGSAAEIRSLSQGDILAHQDEVQYCLGRPPVLRPTGTFGRLFQKTGAIQQPFDYFTPDRIMETDTLNLDEYGFPARVLHTPGHTQGSVSILLEAGRVIAGDLTASGILLGGIVMRNRPKQPPFEEDTSTVIASLEDLLSRGCEQFFLGHGGPLTAAVIKKHIEILRKK</sequence>
<evidence type="ECO:0000313" key="3">
    <source>
        <dbReference type="Proteomes" id="UP000219439"/>
    </source>
</evidence>
<dbReference type="Gene3D" id="3.60.15.10">
    <property type="entry name" value="Ribonuclease Z/Hydroxyacylglutathione hydrolase-like"/>
    <property type="match status" value="1"/>
</dbReference>
<dbReference type="PANTHER" id="PTHR42951">
    <property type="entry name" value="METALLO-BETA-LACTAMASE DOMAIN-CONTAINING"/>
    <property type="match status" value="1"/>
</dbReference>
<dbReference type="PANTHER" id="PTHR42951:SF17">
    <property type="entry name" value="METALLO-BETA-LACTAMASE DOMAIN-CONTAINING PROTEIN"/>
    <property type="match status" value="1"/>
</dbReference>
<accession>A0A285PI36</accession>
<evidence type="ECO:0000313" key="2">
    <source>
        <dbReference type="EMBL" id="SNZ19531.1"/>
    </source>
</evidence>
<feature type="domain" description="Metallo-beta-lactamase" evidence="1">
    <location>
        <begin position="16"/>
        <end position="217"/>
    </location>
</feature>
<dbReference type="RefSeq" id="WP_210200861.1">
    <property type="nucleotide sequence ID" value="NZ_OBEL01000002.1"/>
</dbReference>
<dbReference type="Pfam" id="PF00753">
    <property type="entry name" value="Lactamase_B"/>
    <property type="match status" value="1"/>
</dbReference>
<evidence type="ECO:0000259" key="1">
    <source>
        <dbReference type="SMART" id="SM00849"/>
    </source>
</evidence>
<dbReference type="InterPro" id="IPR050855">
    <property type="entry name" value="NDM-1-like"/>
</dbReference>